<protein>
    <recommendedName>
        <fullName evidence="4">DoxX family protein</fullName>
    </recommendedName>
</protein>
<comment type="caution">
    <text evidence="2">The sequence shown here is derived from an EMBL/GenBank/DDBJ whole genome shotgun (WGS) entry which is preliminary data.</text>
</comment>
<sequence length="114" mass="13035">MYFSSKKLLQLGLAFVFIYAGVSMLVHPQDWIGFVPPWLEFGFITRELFLYANGLLEILLASAFLLGRWQKQIGWFAFLHLLLIVFVNGESGFLITFRDVGLSFSALAYAYIKT</sequence>
<evidence type="ECO:0000313" key="2">
    <source>
        <dbReference type="EMBL" id="OGZ61896.1"/>
    </source>
</evidence>
<reference evidence="2 3" key="1">
    <citation type="journal article" date="2016" name="Nat. Commun.">
        <title>Thousands of microbial genomes shed light on interconnected biogeochemical processes in an aquifer system.</title>
        <authorList>
            <person name="Anantharaman K."/>
            <person name="Brown C.T."/>
            <person name="Hug L.A."/>
            <person name="Sharon I."/>
            <person name="Castelle C.J."/>
            <person name="Probst A.J."/>
            <person name="Thomas B.C."/>
            <person name="Singh A."/>
            <person name="Wilkins M.J."/>
            <person name="Karaoz U."/>
            <person name="Brodie E.L."/>
            <person name="Williams K.H."/>
            <person name="Hubbard S.S."/>
            <person name="Banfield J.F."/>
        </authorList>
    </citation>
    <scope>NUCLEOTIDE SEQUENCE [LARGE SCALE GENOMIC DNA]</scope>
</reference>
<evidence type="ECO:0000256" key="1">
    <source>
        <dbReference type="SAM" id="Phobius"/>
    </source>
</evidence>
<evidence type="ECO:0000313" key="3">
    <source>
        <dbReference type="Proteomes" id="UP000176770"/>
    </source>
</evidence>
<keyword evidence="1" id="KW-1133">Transmembrane helix</keyword>
<accession>A0A1G2HHC1</accession>
<proteinExistence type="predicted"/>
<dbReference type="Proteomes" id="UP000176770">
    <property type="component" value="Unassembled WGS sequence"/>
</dbReference>
<dbReference type="STRING" id="1802165.A3F94_00615"/>
<organism evidence="2 3">
    <name type="scientific">Candidatus Spechtbacteria bacterium RIFCSPLOWO2_12_FULL_38_22</name>
    <dbReference type="NCBI Taxonomy" id="1802165"/>
    <lineage>
        <taxon>Bacteria</taxon>
        <taxon>Candidatus Spechtiibacteriota</taxon>
    </lineage>
</organism>
<dbReference type="AlphaFoldDB" id="A0A1G2HHC1"/>
<feature type="transmembrane region" description="Helical" evidence="1">
    <location>
        <begin position="73"/>
        <end position="89"/>
    </location>
</feature>
<dbReference type="EMBL" id="MHOK01000013">
    <property type="protein sequence ID" value="OGZ61896.1"/>
    <property type="molecule type" value="Genomic_DNA"/>
</dbReference>
<name>A0A1G2HHC1_9BACT</name>
<evidence type="ECO:0008006" key="4">
    <source>
        <dbReference type="Google" id="ProtNLM"/>
    </source>
</evidence>
<keyword evidence="1" id="KW-0472">Membrane</keyword>
<keyword evidence="1" id="KW-0812">Transmembrane</keyword>
<feature type="transmembrane region" description="Helical" evidence="1">
    <location>
        <begin position="48"/>
        <end position="66"/>
    </location>
</feature>
<gene>
    <name evidence="2" type="ORF">A3F94_00615</name>
</gene>